<gene>
    <name evidence="1" type="ORF">HUO12_12465</name>
</gene>
<accession>A0A850HIT6</accession>
<dbReference type="Proteomes" id="UP000546031">
    <property type="component" value="Unassembled WGS sequence"/>
</dbReference>
<dbReference type="EMBL" id="JABWTA010000001">
    <property type="protein sequence ID" value="NVE95712.1"/>
    <property type="molecule type" value="Genomic_DNA"/>
</dbReference>
<keyword evidence="2" id="KW-1185">Reference proteome</keyword>
<dbReference type="InterPro" id="IPR027417">
    <property type="entry name" value="P-loop_NTPase"/>
</dbReference>
<dbReference type="SUPFAM" id="SSF53795">
    <property type="entry name" value="PEP carboxykinase-like"/>
    <property type="match status" value="1"/>
</dbReference>
<organism evidence="1 2">
    <name type="scientific">Altererythrobacter lutimaris</name>
    <dbReference type="NCBI Taxonomy" id="2743979"/>
    <lineage>
        <taxon>Bacteria</taxon>
        <taxon>Pseudomonadati</taxon>
        <taxon>Pseudomonadota</taxon>
        <taxon>Alphaproteobacteria</taxon>
        <taxon>Sphingomonadales</taxon>
        <taxon>Erythrobacteraceae</taxon>
        <taxon>Altererythrobacter</taxon>
    </lineage>
</organism>
<sequence>MSGFLSWLKLPMDEAAREAQDVVSEAMDCRLEEDVRIVGRDRLEGPLLYEQDDFALAQDAFWFKTPAGVQFSYQVGETVRAWLPDPQSAAEYEIFLWGTVYGAVAWLNGLIPLHASCVVMAHKQHDNASVLPQAIAFTGDSGAGKSTLAASLAVNGASQLCDDTLVVIPACDGLVALPDNKPLKLWADSLALLQLDSRAEISAVPGKHYAHSARRMTRPCMLADLIVLQVGSEFVLQTVEGRHKLAYLPAALYRDIIHIKRADHKLHGRVLTELATKLRIWTLTRPKEPGDFRAELGEVERLLQAIE</sequence>
<comment type="caution">
    <text evidence="1">The sequence shown here is derived from an EMBL/GenBank/DDBJ whole genome shotgun (WGS) entry which is preliminary data.</text>
</comment>
<dbReference type="RefSeq" id="WP_176273910.1">
    <property type="nucleotide sequence ID" value="NZ_JABWTA010000001.1"/>
</dbReference>
<reference evidence="1 2" key="1">
    <citation type="submission" date="2020-06" db="EMBL/GenBank/DDBJ databases">
        <title>Altererythrobacter lutimaris sp. nov., a marine bacterium isolated from a tidal flat.</title>
        <authorList>
            <person name="Kim D."/>
            <person name="Yoo Y."/>
            <person name="Kim J.-J."/>
        </authorList>
    </citation>
    <scope>NUCLEOTIDE SEQUENCE [LARGE SCALE GENOMIC DNA]</scope>
    <source>
        <strain evidence="1 2">JGD-16</strain>
    </source>
</reference>
<protein>
    <recommendedName>
        <fullName evidence="3">HPr kinase/phosphorylase C-terminal domain-containing protein</fullName>
    </recommendedName>
</protein>
<evidence type="ECO:0000313" key="1">
    <source>
        <dbReference type="EMBL" id="NVE95712.1"/>
    </source>
</evidence>
<name>A0A850HIT6_9SPHN</name>
<proteinExistence type="predicted"/>
<dbReference type="Gene3D" id="3.40.50.300">
    <property type="entry name" value="P-loop containing nucleotide triphosphate hydrolases"/>
    <property type="match status" value="1"/>
</dbReference>
<dbReference type="AlphaFoldDB" id="A0A850HIT6"/>
<evidence type="ECO:0000313" key="2">
    <source>
        <dbReference type="Proteomes" id="UP000546031"/>
    </source>
</evidence>
<evidence type="ECO:0008006" key="3">
    <source>
        <dbReference type="Google" id="ProtNLM"/>
    </source>
</evidence>